<dbReference type="AlphaFoldDB" id="A0AAX6MQ36"/>
<dbReference type="SMART" id="SM01035">
    <property type="entry name" value="BOP1NT"/>
    <property type="match status" value="1"/>
</dbReference>
<evidence type="ECO:0000256" key="3">
    <source>
        <dbReference type="ARBA" id="ARBA00022574"/>
    </source>
</evidence>
<evidence type="ECO:0000256" key="8">
    <source>
        <dbReference type="SAM" id="MobiDB-lite"/>
    </source>
</evidence>
<dbReference type="GO" id="GO:0043021">
    <property type="term" value="F:ribonucleoprotein complex binding"/>
    <property type="evidence" value="ECO:0007669"/>
    <property type="project" value="UniProtKB-UniRule"/>
</dbReference>
<dbReference type="PANTHER" id="PTHR17605">
    <property type="entry name" value="RIBOSOME BIOGENESIS PROTEIN BOP1 BLOCK OF PROLIFERATION 1 PROTEIN"/>
    <property type="match status" value="1"/>
</dbReference>
<keyword evidence="4" id="KW-0677">Repeat</keyword>
<dbReference type="InterPro" id="IPR028598">
    <property type="entry name" value="BOP1/Erb1"/>
</dbReference>
<name>A0AAX6MQ36_9PEZI</name>
<dbReference type="InterPro" id="IPR001680">
    <property type="entry name" value="WD40_rpt"/>
</dbReference>
<keyword evidence="11" id="KW-1185">Reference proteome</keyword>
<dbReference type="GO" id="GO:0005654">
    <property type="term" value="C:nucleoplasm"/>
    <property type="evidence" value="ECO:0007669"/>
    <property type="project" value="UniProtKB-SubCell"/>
</dbReference>
<dbReference type="InterPro" id="IPR015943">
    <property type="entry name" value="WD40/YVTN_repeat-like_dom_sf"/>
</dbReference>
<dbReference type="Pfam" id="PF08145">
    <property type="entry name" value="BOP1NT"/>
    <property type="match status" value="1"/>
</dbReference>
<dbReference type="Pfam" id="PF00400">
    <property type="entry name" value="WD40"/>
    <property type="match status" value="3"/>
</dbReference>
<keyword evidence="3 7" id="KW-0853">WD repeat</keyword>
<feature type="compositionally biased region" description="Basic and acidic residues" evidence="8">
    <location>
        <begin position="328"/>
        <end position="345"/>
    </location>
</feature>
<keyword evidence="1 6" id="KW-0690">Ribosome biogenesis</keyword>
<comment type="function">
    <text evidence="6">Component of the NOP7 complex, which is required for maturation of the 25S and 5.8S ribosomal RNAs and formation of the 60S ribosome.</text>
</comment>
<dbReference type="PANTHER" id="PTHR17605:SF0">
    <property type="entry name" value="RIBOSOME BIOGENESIS PROTEIN BOP1"/>
    <property type="match status" value="1"/>
</dbReference>
<dbReference type="GO" id="GO:0070545">
    <property type="term" value="C:PeBoW complex"/>
    <property type="evidence" value="ECO:0007669"/>
    <property type="project" value="TreeGrafter"/>
</dbReference>
<dbReference type="GO" id="GO:0000466">
    <property type="term" value="P:maturation of 5.8S rRNA from tricistronic rRNA transcript (SSU-rRNA, 5.8S rRNA, LSU-rRNA)"/>
    <property type="evidence" value="ECO:0007669"/>
    <property type="project" value="UniProtKB-UniRule"/>
</dbReference>
<dbReference type="HAMAP" id="MF_03027">
    <property type="entry name" value="BOP1"/>
    <property type="match status" value="1"/>
</dbReference>
<dbReference type="GO" id="GO:0030687">
    <property type="term" value="C:preribosome, large subunit precursor"/>
    <property type="evidence" value="ECO:0007669"/>
    <property type="project" value="UniProtKB-UniRule"/>
</dbReference>
<feature type="region of interest" description="Disordered" evidence="8">
    <location>
        <begin position="826"/>
        <end position="858"/>
    </location>
</feature>
<keyword evidence="5 6" id="KW-0539">Nucleus</keyword>
<dbReference type="PROSITE" id="PS50082">
    <property type="entry name" value="WD_REPEATS_2"/>
    <property type="match status" value="1"/>
</dbReference>
<evidence type="ECO:0000313" key="10">
    <source>
        <dbReference type="EMBL" id="KAK6954291.1"/>
    </source>
</evidence>
<feature type="repeat" description="WD" evidence="7">
    <location>
        <begin position="413"/>
        <end position="454"/>
    </location>
</feature>
<dbReference type="PROSITE" id="PS50294">
    <property type="entry name" value="WD_REPEATS_REGION"/>
    <property type="match status" value="1"/>
</dbReference>
<keyword evidence="2 6" id="KW-0698">rRNA processing</keyword>
<feature type="compositionally biased region" description="Basic and acidic residues" evidence="8">
    <location>
        <begin position="841"/>
        <end position="858"/>
    </location>
</feature>
<dbReference type="FunFam" id="2.130.10.10:FF:000061">
    <property type="entry name" value="Ribosome biogenesis protein BOP1 homolog"/>
    <property type="match status" value="1"/>
</dbReference>
<organism evidence="10 11">
    <name type="scientific">Daldinia eschscholtzii</name>
    <dbReference type="NCBI Taxonomy" id="292717"/>
    <lineage>
        <taxon>Eukaryota</taxon>
        <taxon>Fungi</taxon>
        <taxon>Dikarya</taxon>
        <taxon>Ascomycota</taxon>
        <taxon>Pezizomycotina</taxon>
        <taxon>Sordariomycetes</taxon>
        <taxon>Xylariomycetidae</taxon>
        <taxon>Xylariales</taxon>
        <taxon>Hypoxylaceae</taxon>
        <taxon>Daldinia</taxon>
    </lineage>
</organism>
<comment type="similarity">
    <text evidence="6">Belongs to the WD repeat BOP1/ERB1 family.</text>
</comment>
<dbReference type="InterPro" id="IPR036322">
    <property type="entry name" value="WD40_repeat_dom_sf"/>
</dbReference>
<feature type="compositionally biased region" description="Polar residues" evidence="8">
    <location>
        <begin position="829"/>
        <end position="839"/>
    </location>
</feature>
<dbReference type="GO" id="GO:0000463">
    <property type="term" value="P:maturation of LSU-rRNA from tricistronic rRNA transcript (SSU-rRNA, 5.8S rRNA, LSU-rRNA)"/>
    <property type="evidence" value="ECO:0007669"/>
    <property type="project" value="UniProtKB-UniRule"/>
</dbReference>
<evidence type="ECO:0000313" key="11">
    <source>
        <dbReference type="Proteomes" id="UP001369815"/>
    </source>
</evidence>
<accession>A0AAX6MQ36</accession>
<comment type="caution">
    <text evidence="10">The sequence shown here is derived from an EMBL/GenBank/DDBJ whole genome shotgun (WGS) entry which is preliminary data.</text>
</comment>
<protein>
    <recommendedName>
        <fullName evidence="6">Ribosome biogenesis protein ERB1</fullName>
    </recommendedName>
    <alternativeName>
        <fullName evidence="6">Eukaryotic ribosome biogenesis protein 1</fullName>
    </alternativeName>
</protein>
<dbReference type="Gene3D" id="2.130.10.10">
    <property type="entry name" value="YVTN repeat-like/Quinoprotein amine dehydrogenase"/>
    <property type="match status" value="1"/>
</dbReference>
<evidence type="ECO:0000256" key="2">
    <source>
        <dbReference type="ARBA" id="ARBA00022552"/>
    </source>
</evidence>
<dbReference type="SMART" id="SM00320">
    <property type="entry name" value="WD40"/>
    <property type="match status" value="6"/>
</dbReference>
<dbReference type="InterPro" id="IPR012953">
    <property type="entry name" value="BOP1_N_dom"/>
</dbReference>
<feature type="region of interest" description="Disordered" evidence="8">
    <location>
        <begin position="322"/>
        <end position="345"/>
    </location>
</feature>
<evidence type="ECO:0000256" key="4">
    <source>
        <dbReference type="ARBA" id="ARBA00022737"/>
    </source>
</evidence>
<feature type="compositionally biased region" description="Acidic residues" evidence="8">
    <location>
        <begin position="37"/>
        <end position="80"/>
    </location>
</feature>
<evidence type="ECO:0000256" key="6">
    <source>
        <dbReference type="HAMAP-Rule" id="MF_03027"/>
    </source>
</evidence>
<dbReference type="Proteomes" id="UP001369815">
    <property type="component" value="Unassembled WGS sequence"/>
</dbReference>
<dbReference type="SUPFAM" id="SSF50978">
    <property type="entry name" value="WD40 repeat-like"/>
    <property type="match status" value="1"/>
</dbReference>
<evidence type="ECO:0000256" key="7">
    <source>
        <dbReference type="PROSITE-ProRule" id="PRU00221"/>
    </source>
</evidence>
<feature type="domain" description="BOP1 N-terminal" evidence="9">
    <location>
        <begin position="144"/>
        <end position="406"/>
    </location>
</feature>
<sequence length="858" mass="96720">MAPTKPSLKRKASVVEANHADHPQSDDEFGDGLLEGVLEDESDDEESEVEDDDNDIEGDTLDADDDDELDSDDIPTDDEELGKKQLTNGAESDEEDVGPHYKIETDANGGTRYVYDEVDPVYDSDDTDAQEPVNTIGNIPLSFYDSYPHIGYDINGKKIMRPATGEALDALLDSIEVPKGWTGLTDPATGKPLNLSQDELELLRRVQMNEVPEEGYDPYPDTVEWFTSFEETMPLSAAPEPKRRFLPSKHEAKRIMKLVKAIREGRILPYKPPEERQREEEEEEEIHYDLWADETPRPPNVMHIPAPKLAPPGYDLSYNPPPEYLPTEDEKKAWEETEPEEREKEYLPQKYDSLRKTPAYDQFVKERFERCLDLYLAPRIRKNKLNIDPASLLPKLPRPEELRPFPTIASIEYAGHEGRVRSVAIDPSGQWLASGGDDGTVRVWGLADGKQQWKVKLSSEDPVDVVRWRPGQETSIISAAVAEDIFFMIPSFGNPELEQTSRDILDAGFGYATNGKQLTTANGAARKDPPAKWTRPGARLEDEGVLLKATVRSPIKSINWHRRGDFFCTVSPSGQRSSVAIHTLSKHLTQIPFRKLPGLAQTASFHPSRPLFFVATQRSIRCYDLQKQELVKTLQPGARWISSFDVHPGGDNLVVGSYDRRLLWHDLEMSNRPYKTMRFHPQAIRAVKFHRTHPLFADCSDDGTLQIFHSKVVSDLMEGPTIVPVKMLKGHKVVNRLGVTDIDWHPQHPWCRVASIAKKTKNTDILVVCNTIQRNDDVSVAQPPLTTEVAAFSHVVEFYGLYKEGMPSQASKDHARFYGSQKDHALLKGTSNGMNQAGTNRDAKETDYRASKPDARMP</sequence>
<feature type="region of interest" description="Disordered" evidence="8">
    <location>
        <begin position="1"/>
        <end position="108"/>
    </location>
</feature>
<evidence type="ECO:0000256" key="5">
    <source>
        <dbReference type="ARBA" id="ARBA00023242"/>
    </source>
</evidence>
<comment type="subunit">
    <text evidence="6">Component of the NOP7 complex, composed of ERB1, NOP7 and YTM1. Within the NOP7 complex ERB1 appears to interact directly with NOP7 and YTM1. The NOP7 complex also associates with the 66S pre-ribosome.</text>
</comment>
<dbReference type="EMBL" id="JBANMG010000004">
    <property type="protein sequence ID" value="KAK6954291.1"/>
    <property type="molecule type" value="Genomic_DNA"/>
</dbReference>
<gene>
    <name evidence="6 10" type="primary">ERB1</name>
    <name evidence="10" type="ORF">Daesc_004258</name>
</gene>
<evidence type="ECO:0000256" key="1">
    <source>
        <dbReference type="ARBA" id="ARBA00022517"/>
    </source>
</evidence>
<proteinExistence type="inferred from homology"/>
<comment type="subcellular location">
    <subcellularLocation>
        <location evidence="6">Nucleus</location>
        <location evidence="6">Nucleolus</location>
    </subcellularLocation>
    <subcellularLocation>
        <location evidence="6">Nucleus</location>
        <location evidence="6">Nucleoplasm</location>
    </subcellularLocation>
</comment>
<reference evidence="10 11" key="1">
    <citation type="journal article" date="2024" name="Front Chem Biol">
        <title>Unveiling the potential of Daldinia eschscholtzii MFLUCC 19-0629 through bioactivity and bioinformatics studies for enhanced sustainable agriculture production.</title>
        <authorList>
            <person name="Brooks S."/>
            <person name="Weaver J.A."/>
            <person name="Klomchit A."/>
            <person name="Alharthi S.A."/>
            <person name="Onlamun T."/>
            <person name="Nurani R."/>
            <person name="Vong T.K."/>
            <person name="Alberti F."/>
            <person name="Greco C."/>
        </authorList>
    </citation>
    <scope>NUCLEOTIDE SEQUENCE [LARGE SCALE GENOMIC DNA]</scope>
    <source>
        <strain evidence="10">MFLUCC 19-0629</strain>
    </source>
</reference>
<evidence type="ECO:0000259" key="9">
    <source>
        <dbReference type="SMART" id="SM01035"/>
    </source>
</evidence>